<comment type="subcellular location">
    <subcellularLocation>
        <location evidence="7">Endomembrane system</location>
        <topology evidence="7">Single-pass membrane protein</topology>
    </subcellularLocation>
    <subcellularLocation>
        <location evidence="1">Membrane</location>
        <topology evidence="1">Single-pass type II membrane protein</topology>
    </subcellularLocation>
</comment>
<keyword evidence="4" id="KW-0808">Transferase</keyword>
<keyword evidence="11" id="KW-1185">Reference proteome</keyword>
<evidence type="ECO:0000256" key="9">
    <source>
        <dbReference type="SAM" id="Phobius"/>
    </source>
</evidence>
<dbReference type="GO" id="GO:0016020">
    <property type="term" value="C:membrane"/>
    <property type="evidence" value="ECO:0007669"/>
    <property type="project" value="UniProtKB-SubCell"/>
</dbReference>
<dbReference type="InterPro" id="IPR053223">
    <property type="entry name" value="Prob_Methyltransferase"/>
</dbReference>
<gene>
    <name evidence="10" type="ORF">ACJRO7_035566</name>
</gene>
<feature type="transmembrane region" description="Helical" evidence="9">
    <location>
        <begin position="21"/>
        <end position="43"/>
    </location>
</feature>
<evidence type="ECO:0000256" key="2">
    <source>
        <dbReference type="ARBA" id="ARBA00008361"/>
    </source>
</evidence>
<feature type="compositionally biased region" description="Acidic residues" evidence="8">
    <location>
        <begin position="130"/>
        <end position="147"/>
    </location>
</feature>
<dbReference type="PANTHER" id="PTHR44067">
    <property type="entry name" value="S-ADENOSYL-L-METHIONINE-DEPENDENT METHYLTRANSFERASE SUPERFAMILY PROTEIN-RELATED"/>
    <property type="match status" value="1"/>
</dbReference>
<dbReference type="GO" id="GO:0032259">
    <property type="term" value="P:methylation"/>
    <property type="evidence" value="ECO:0007669"/>
    <property type="project" value="UniProtKB-KW"/>
</dbReference>
<dbReference type="Proteomes" id="UP001634007">
    <property type="component" value="Unassembled WGS sequence"/>
</dbReference>
<dbReference type="GO" id="GO:0008168">
    <property type="term" value="F:methyltransferase activity"/>
    <property type="evidence" value="ECO:0007669"/>
    <property type="project" value="UniProtKB-KW"/>
</dbReference>
<keyword evidence="9" id="KW-1133">Transmembrane helix</keyword>
<dbReference type="AlphaFoldDB" id="A0ABD3JAN4"/>
<dbReference type="InterPro" id="IPR029063">
    <property type="entry name" value="SAM-dependent_MTases_sf"/>
</dbReference>
<evidence type="ECO:0000256" key="8">
    <source>
        <dbReference type="SAM" id="MobiDB-lite"/>
    </source>
</evidence>
<protein>
    <recommendedName>
        <fullName evidence="12">S-adenosyl-L-methionine-dependent methyltransferase</fullName>
    </recommendedName>
</protein>
<dbReference type="PANTHER" id="PTHR44067:SF12">
    <property type="entry name" value="METHYLTRANSFERASE TYPE 11 DOMAIN-CONTAINING PROTEIN"/>
    <property type="match status" value="1"/>
</dbReference>
<evidence type="ECO:0000256" key="6">
    <source>
        <dbReference type="ARBA" id="ARBA00023180"/>
    </source>
</evidence>
<evidence type="ECO:0000313" key="11">
    <source>
        <dbReference type="Proteomes" id="UP001634007"/>
    </source>
</evidence>
<organism evidence="10 11">
    <name type="scientific">Eucalyptus globulus</name>
    <name type="common">Tasmanian blue gum</name>
    <dbReference type="NCBI Taxonomy" id="34317"/>
    <lineage>
        <taxon>Eukaryota</taxon>
        <taxon>Viridiplantae</taxon>
        <taxon>Streptophyta</taxon>
        <taxon>Embryophyta</taxon>
        <taxon>Tracheophyta</taxon>
        <taxon>Spermatophyta</taxon>
        <taxon>Magnoliopsida</taxon>
        <taxon>eudicotyledons</taxon>
        <taxon>Gunneridae</taxon>
        <taxon>Pentapetalae</taxon>
        <taxon>rosids</taxon>
        <taxon>malvids</taxon>
        <taxon>Myrtales</taxon>
        <taxon>Myrtaceae</taxon>
        <taxon>Myrtoideae</taxon>
        <taxon>Eucalypteae</taxon>
        <taxon>Eucalyptus</taxon>
    </lineage>
</organism>
<keyword evidence="6" id="KW-0325">Glycoprotein</keyword>
<dbReference type="Gene3D" id="3.40.50.150">
    <property type="entry name" value="Vaccinia Virus protein VP39"/>
    <property type="match status" value="1"/>
</dbReference>
<evidence type="ECO:0008006" key="12">
    <source>
        <dbReference type="Google" id="ProtNLM"/>
    </source>
</evidence>
<evidence type="ECO:0000313" key="10">
    <source>
        <dbReference type="EMBL" id="KAL3723399.1"/>
    </source>
</evidence>
<keyword evidence="3" id="KW-0489">Methyltransferase</keyword>
<dbReference type="GO" id="GO:0012505">
    <property type="term" value="C:endomembrane system"/>
    <property type="evidence" value="ECO:0007669"/>
    <property type="project" value="UniProtKB-SubCell"/>
</dbReference>
<dbReference type="InterPro" id="IPR004159">
    <property type="entry name" value="Put_SAM_MeTrfase"/>
</dbReference>
<feature type="region of interest" description="Disordered" evidence="8">
    <location>
        <begin position="118"/>
        <end position="148"/>
    </location>
</feature>
<dbReference type="SUPFAM" id="SSF53335">
    <property type="entry name" value="S-adenosyl-L-methionine-dependent methyltransferases"/>
    <property type="match status" value="1"/>
</dbReference>
<keyword evidence="5" id="KW-0735">Signal-anchor</keyword>
<feature type="compositionally biased region" description="Polar residues" evidence="8">
    <location>
        <begin position="118"/>
        <end position="129"/>
    </location>
</feature>
<accession>A0ABD3JAN4</accession>
<evidence type="ECO:0000256" key="1">
    <source>
        <dbReference type="ARBA" id="ARBA00004606"/>
    </source>
</evidence>
<comment type="caution">
    <text evidence="10">The sequence shown here is derived from an EMBL/GenBank/DDBJ whole genome shotgun (WGS) entry which is preliminary data.</text>
</comment>
<name>A0ABD3JAN4_EUCGL</name>
<evidence type="ECO:0000256" key="4">
    <source>
        <dbReference type="ARBA" id="ARBA00022679"/>
    </source>
</evidence>
<keyword evidence="9" id="KW-0472">Membrane</keyword>
<evidence type="ECO:0000256" key="3">
    <source>
        <dbReference type="ARBA" id="ARBA00022603"/>
    </source>
</evidence>
<proteinExistence type="inferred from homology"/>
<comment type="similarity">
    <text evidence="2">Belongs to the methyltransferase superfamily.</text>
</comment>
<reference evidence="10 11" key="1">
    <citation type="submission" date="2024-11" db="EMBL/GenBank/DDBJ databases">
        <title>Chromosome-level genome assembly of Eucalyptus globulus Labill. provides insights into its genome evolution.</title>
        <authorList>
            <person name="Li X."/>
        </authorList>
    </citation>
    <scope>NUCLEOTIDE SEQUENCE [LARGE SCALE GENOMIC DNA]</scope>
    <source>
        <strain evidence="10">CL2024</strain>
        <tissue evidence="10">Fresh tender leaves</tissue>
    </source>
</reference>
<dbReference type="Pfam" id="PF03141">
    <property type="entry name" value="Methyltransf_29"/>
    <property type="match status" value="1"/>
</dbReference>
<evidence type="ECO:0000256" key="5">
    <source>
        <dbReference type="ARBA" id="ARBA00022968"/>
    </source>
</evidence>
<sequence>MQKQNSGKSLKWLPGNNLARLLLCPLFFISFLTLIVLGSTIYFPRNVFTAPTEISQEQPPLPLSFHSRISDLQAQVGVLLEQVHSDTEEAKALAKFSDHVIHIAVALDKLATRLSNHASNLPSNATEMSNVDEDSSDPEESEEDASEEFISNRVFKAGELKNYTLPKPNRVAGKKTFLGVEAINPSIGMTCVAMASNLDRFMSYKLFGTCPDDWILAQKLMISGCDPLPRRRCFSRTPPNYTKPMPSSKSLWTQPGDVNLLWSHYKCKDYQCLFSNQTVNKRGFFKCSDCFDLSKRGWEVPANESESAEFTIDQVLALKPSEIRVGLDFGPSTGSFAALMRERNVTVATATLNLGAPFNEVIALRGLLPLYISVGSRLPFFDNTLDIVHSSLFLDGWVGAELLQFVLFDWDRVLRPGGLLWVDRFFCKKEDVKMYVEEFERLRYKKLLWRVVPKSDKLEDEFFFSAVLEKPIRT</sequence>
<evidence type="ECO:0000256" key="7">
    <source>
        <dbReference type="ARBA" id="ARBA00037847"/>
    </source>
</evidence>
<dbReference type="EMBL" id="JBJKBG010000009">
    <property type="protein sequence ID" value="KAL3723399.1"/>
    <property type="molecule type" value="Genomic_DNA"/>
</dbReference>
<keyword evidence="9" id="KW-0812">Transmembrane</keyword>